<reference evidence="4" key="1">
    <citation type="submission" date="2014-02" db="EMBL/GenBank/DDBJ databases">
        <authorList>
            <person name="Gan H."/>
        </authorList>
    </citation>
    <scope>NUCLEOTIDE SEQUENCE [LARGE SCALE GENOMIC DNA]</scope>
    <source>
        <strain evidence="4">S1</strain>
    </source>
</reference>
<feature type="chain" id="PRO_5009681473" description="Ice-binding protein C-terminal domain-containing protein" evidence="1">
    <location>
        <begin position="27"/>
        <end position="215"/>
    </location>
</feature>
<proteinExistence type="predicted"/>
<sequence precursor="true">MQRLRSIARAAALSLGLAVSMAGAGAQTLGASGGVSAALDADFNPSWWSDASFDLGQFDLDSMWQGASLLLSGPASLSFSFVGGESTYNNAFLAGGQRIDSLGDGGLTLGESFTYAQASAGSVDFGFLSNGWGTLFASGSLRVGLLLAADQRSALLVFNDAYLGDVDFDDMVIHVAITPVPEPETLLMWAAGLVGLGGWLRRRRGQHRAVRALAV</sequence>
<dbReference type="RefSeq" id="WP_009518468.1">
    <property type="nucleotide sequence ID" value="NZ_CCAE010000021.1"/>
</dbReference>
<gene>
    <name evidence="3" type="ORF">BN948_02727</name>
</gene>
<evidence type="ECO:0000256" key="1">
    <source>
        <dbReference type="SAM" id="SignalP"/>
    </source>
</evidence>
<reference evidence="4" key="2">
    <citation type="submission" date="2014-11" db="EMBL/GenBank/DDBJ databases">
        <title>Draft genome sequence of Hydrogenophaga intermedia S1.</title>
        <authorList>
            <person name="Gan H.M."/>
            <person name="Chew T.H."/>
            <person name="Stolz A."/>
        </authorList>
    </citation>
    <scope>NUCLEOTIDE SEQUENCE [LARGE SCALE GENOMIC DNA]</scope>
    <source>
        <strain evidence="4">S1</strain>
    </source>
</reference>
<dbReference type="Proteomes" id="UP000028878">
    <property type="component" value="Unassembled WGS sequence"/>
</dbReference>
<name>A0A1L1PHP6_HYDIT</name>
<dbReference type="NCBIfam" id="TIGR02595">
    <property type="entry name" value="PEP_CTERM"/>
    <property type="match status" value="1"/>
</dbReference>
<dbReference type="InterPro" id="IPR013424">
    <property type="entry name" value="Ice-binding_C"/>
</dbReference>
<feature type="domain" description="Ice-binding protein C-terminal" evidence="2">
    <location>
        <begin position="179"/>
        <end position="204"/>
    </location>
</feature>
<accession>A0A1L1PHP6</accession>
<keyword evidence="4" id="KW-1185">Reference proteome</keyword>
<dbReference type="EMBL" id="CCAE010000021">
    <property type="protein sequence ID" value="CDN88294.1"/>
    <property type="molecule type" value="Genomic_DNA"/>
</dbReference>
<dbReference type="Pfam" id="PF07589">
    <property type="entry name" value="PEP-CTERM"/>
    <property type="match status" value="1"/>
</dbReference>
<feature type="signal peptide" evidence="1">
    <location>
        <begin position="1"/>
        <end position="26"/>
    </location>
</feature>
<dbReference type="AlphaFoldDB" id="A0A1L1PHP6"/>
<evidence type="ECO:0000259" key="2">
    <source>
        <dbReference type="Pfam" id="PF07589"/>
    </source>
</evidence>
<organism evidence="3 4">
    <name type="scientific">Hydrogenophaga intermedia</name>
    <dbReference type="NCBI Taxonomy" id="65786"/>
    <lineage>
        <taxon>Bacteria</taxon>
        <taxon>Pseudomonadati</taxon>
        <taxon>Pseudomonadota</taxon>
        <taxon>Betaproteobacteria</taxon>
        <taxon>Burkholderiales</taxon>
        <taxon>Comamonadaceae</taxon>
        <taxon>Hydrogenophaga</taxon>
    </lineage>
</organism>
<keyword evidence="1" id="KW-0732">Signal</keyword>
<evidence type="ECO:0000313" key="3">
    <source>
        <dbReference type="EMBL" id="CDN88294.1"/>
    </source>
</evidence>
<protein>
    <recommendedName>
        <fullName evidence="2">Ice-binding protein C-terminal domain-containing protein</fullName>
    </recommendedName>
</protein>
<evidence type="ECO:0000313" key="4">
    <source>
        <dbReference type="Proteomes" id="UP000028878"/>
    </source>
</evidence>